<evidence type="ECO:0000313" key="1">
    <source>
        <dbReference type="EMBL" id="KAG0434193.1"/>
    </source>
</evidence>
<proteinExistence type="predicted"/>
<gene>
    <name evidence="1" type="ORF">HPB47_019280</name>
</gene>
<sequence>MESYVFLAVQFAFHVICSHANSVAVFTNATDIISGCSIAGCYSELLEARRHLILPRYWTIGTPVPQSNVISEVIKLFKNHSTEPLKVIIYSDCLRARQKESLYKELEDHTAILRHVQWIILSNYELEGYSSWSSRYPSLSCDAVFVTWPSLNIFDVSELRYAAVCTKRKKLTTASYLTRQEPLPLWNVTIRSGCRVGGSPRYCRMPLYIAVTEALKVYSARLESTQSKKDVDLGLANDMSFFTGTLGELQNRTFDLYLVELAQEWKRLQTFDYMKTTEVQSLTFAFALPASAPSADASFFSAGSFGMTAVAAFAIATTVILLKMENYRSHHFIWSATSLTVLLVFLLFSQPLNPSVTNIQKKGQVLKKTHKRRAKETPERRMLAVRAVLAIWLFASVIFLTGLKSSLISQLKYPLVAEPIDSVAKLEVALGNNAIAPCLLKGTGAAEYLMQPEQFDRPICKLIRRHISENGTKNMVEAPSTCFAKMHRGTHVYINFYSALKQLAWSGHKGGIISRDSLVTFFGSCAASRGWPYTRSMRRVTSTVIESGLILKHTRDLDFRNSSMMTAEHVESRRKLMETAGSSLTPLGMLHFKIALCVLGVGPAAGGTLAGEHERAVVFRPHASSSRGARRRRVGPRSSNGLGVGLGRRNARVMGSGTSVRNCNF</sequence>
<dbReference type="Proteomes" id="UP000805193">
    <property type="component" value="Unassembled WGS sequence"/>
</dbReference>
<accession>A0AC60QL53</accession>
<protein>
    <submittedName>
        <fullName evidence="1">Uncharacterized protein</fullName>
    </submittedName>
</protein>
<organism evidence="1 2">
    <name type="scientific">Ixodes persulcatus</name>
    <name type="common">Taiga tick</name>
    <dbReference type="NCBI Taxonomy" id="34615"/>
    <lineage>
        <taxon>Eukaryota</taxon>
        <taxon>Metazoa</taxon>
        <taxon>Ecdysozoa</taxon>
        <taxon>Arthropoda</taxon>
        <taxon>Chelicerata</taxon>
        <taxon>Arachnida</taxon>
        <taxon>Acari</taxon>
        <taxon>Parasitiformes</taxon>
        <taxon>Ixodida</taxon>
        <taxon>Ixodoidea</taxon>
        <taxon>Ixodidae</taxon>
        <taxon>Ixodinae</taxon>
        <taxon>Ixodes</taxon>
    </lineage>
</organism>
<keyword evidence="2" id="KW-1185">Reference proteome</keyword>
<comment type="caution">
    <text evidence="1">The sequence shown here is derived from an EMBL/GenBank/DDBJ whole genome shotgun (WGS) entry which is preliminary data.</text>
</comment>
<reference evidence="1 2" key="1">
    <citation type="journal article" date="2020" name="Cell">
        <title>Large-Scale Comparative Analyses of Tick Genomes Elucidate Their Genetic Diversity and Vector Capacities.</title>
        <authorList>
            <consortium name="Tick Genome and Microbiome Consortium (TIGMIC)"/>
            <person name="Jia N."/>
            <person name="Wang J."/>
            <person name="Shi W."/>
            <person name="Du L."/>
            <person name="Sun Y."/>
            <person name="Zhan W."/>
            <person name="Jiang J.F."/>
            <person name="Wang Q."/>
            <person name="Zhang B."/>
            <person name="Ji P."/>
            <person name="Bell-Sakyi L."/>
            <person name="Cui X.M."/>
            <person name="Yuan T.T."/>
            <person name="Jiang B.G."/>
            <person name="Yang W.F."/>
            <person name="Lam T.T."/>
            <person name="Chang Q.C."/>
            <person name="Ding S.J."/>
            <person name="Wang X.J."/>
            <person name="Zhu J.G."/>
            <person name="Ruan X.D."/>
            <person name="Zhao L."/>
            <person name="Wei J.T."/>
            <person name="Ye R.Z."/>
            <person name="Que T.C."/>
            <person name="Du C.H."/>
            <person name="Zhou Y.H."/>
            <person name="Cheng J.X."/>
            <person name="Dai P.F."/>
            <person name="Guo W.B."/>
            <person name="Han X.H."/>
            <person name="Huang E.J."/>
            <person name="Li L.F."/>
            <person name="Wei W."/>
            <person name="Gao Y.C."/>
            <person name="Liu J.Z."/>
            <person name="Shao H.Z."/>
            <person name="Wang X."/>
            <person name="Wang C.C."/>
            <person name="Yang T.C."/>
            <person name="Huo Q.B."/>
            <person name="Li W."/>
            <person name="Chen H.Y."/>
            <person name="Chen S.E."/>
            <person name="Zhou L.G."/>
            <person name="Ni X.B."/>
            <person name="Tian J.H."/>
            <person name="Sheng Y."/>
            <person name="Liu T."/>
            <person name="Pan Y.S."/>
            <person name="Xia L.Y."/>
            <person name="Li J."/>
            <person name="Zhao F."/>
            <person name="Cao W.C."/>
        </authorList>
    </citation>
    <scope>NUCLEOTIDE SEQUENCE [LARGE SCALE GENOMIC DNA]</scope>
    <source>
        <strain evidence="1">Iper-2018</strain>
    </source>
</reference>
<dbReference type="EMBL" id="JABSTQ010008687">
    <property type="protein sequence ID" value="KAG0434193.1"/>
    <property type="molecule type" value="Genomic_DNA"/>
</dbReference>
<name>A0AC60QL53_IXOPE</name>
<evidence type="ECO:0000313" key="2">
    <source>
        <dbReference type="Proteomes" id="UP000805193"/>
    </source>
</evidence>